<accession>G8QK48</accession>
<reference evidence="6 7" key="1">
    <citation type="journal article" date="2012" name="J. Bacteriol.">
        <title>Complete genome sequence of the anaerobic perchlorate-reducing bacterium Azospira suillum strain PS.</title>
        <authorList>
            <person name="Byrne-Bailey K.G."/>
            <person name="Coates J.D."/>
        </authorList>
    </citation>
    <scope>NUCLEOTIDE SEQUENCE [LARGE SCALE GENOMIC DNA]</scope>
    <source>
        <strain evidence="7">ATCC BAA-33 / DSM 13638 / PS</strain>
    </source>
</reference>
<gene>
    <name evidence="6" type="ordered locus">Dsui_1079</name>
</gene>
<dbReference type="GO" id="GO:0012505">
    <property type="term" value="C:endomembrane system"/>
    <property type="evidence" value="ECO:0007669"/>
    <property type="project" value="UniProtKB-SubCell"/>
</dbReference>
<name>G8QK48_AZOOP</name>
<dbReference type="HOGENOM" id="CLU_085372_0_0_4"/>
<protein>
    <recommendedName>
        <fullName evidence="8">Isoprenylcysteine carboxyl methyltransferase (ICMT) family protein</fullName>
    </recommendedName>
</protein>
<organism evidence="6 7">
    <name type="scientific">Azospira oryzae (strain ATCC BAA-33 / DSM 13638 / PS)</name>
    <name type="common">Dechlorosoma suillum</name>
    <dbReference type="NCBI Taxonomy" id="640081"/>
    <lineage>
        <taxon>Bacteria</taxon>
        <taxon>Pseudomonadati</taxon>
        <taxon>Pseudomonadota</taxon>
        <taxon>Betaproteobacteria</taxon>
        <taxon>Rhodocyclales</taxon>
        <taxon>Rhodocyclaceae</taxon>
        <taxon>Azospira</taxon>
    </lineage>
</organism>
<proteinExistence type="predicted"/>
<dbReference type="EMBL" id="CP003153">
    <property type="protein sequence ID" value="AEV25481.1"/>
    <property type="molecule type" value="Genomic_DNA"/>
</dbReference>
<dbReference type="eggNOG" id="COG2020">
    <property type="taxonomic scope" value="Bacteria"/>
</dbReference>
<feature type="transmembrane region" description="Helical" evidence="5">
    <location>
        <begin position="41"/>
        <end position="64"/>
    </location>
</feature>
<evidence type="ECO:0000256" key="5">
    <source>
        <dbReference type="SAM" id="Phobius"/>
    </source>
</evidence>
<dbReference type="PANTHER" id="PTHR12714:SF9">
    <property type="entry name" value="PROTEIN-S-ISOPRENYLCYSTEINE O-METHYLTRANSFERASE"/>
    <property type="match status" value="1"/>
</dbReference>
<dbReference type="Proteomes" id="UP000005633">
    <property type="component" value="Chromosome"/>
</dbReference>
<keyword evidence="2 5" id="KW-0812">Transmembrane</keyword>
<dbReference type="GO" id="GO:0016740">
    <property type="term" value="F:transferase activity"/>
    <property type="evidence" value="ECO:0007669"/>
    <property type="project" value="UniProtKB-ARBA"/>
</dbReference>
<evidence type="ECO:0000313" key="6">
    <source>
        <dbReference type="EMBL" id="AEV25481.1"/>
    </source>
</evidence>
<evidence type="ECO:0000256" key="1">
    <source>
        <dbReference type="ARBA" id="ARBA00004127"/>
    </source>
</evidence>
<evidence type="ECO:0000256" key="3">
    <source>
        <dbReference type="ARBA" id="ARBA00022989"/>
    </source>
</evidence>
<feature type="transmembrane region" description="Helical" evidence="5">
    <location>
        <begin position="6"/>
        <end position="29"/>
    </location>
</feature>
<sequence length="218" mass="25209">MNHGQSGYGLWTLVFLNSAFFIFFAVSFFKPQTKQDWRTLGMFSAFLVALFTEMYGFPLTIYLLSGWLTKYFPGIDWLSHDAGHLPEMLFGWKSNPHFGPFHLLSTVFILGGFLLLANAWPVLYKAQRSSTLATEGPYRRIRHPQYLAFILIMFGFLLQWPTIITLLLFPLLVTTYVKLAHREEQVGQAMFGEAWRDYAEHTPRWIPIIRVEETGDSA</sequence>
<dbReference type="Gene3D" id="1.20.120.1630">
    <property type="match status" value="1"/>
</dbReference>
<keyword evidence="3 5" id="KW-1133">Transmembrane helix</keyword>
<comment type="subcellular location">
    <subcellularLocation>
        <location evidence="1">Endomembrane system</location>
        <topology evidence="1">Multi-pass membrane protein</topology>
    </subcellularLocation>
</comment>
<dbReference type="Pfam" id="PF04191">
    <property type="entry name" value="PEMT"/>
    <property type="match status" value="1"/>
</dbReference>
<dbReference type="PANTHER" id="PTHR12714">
    <property type="entry name" value="PROTEIN-S ISOPRENYLCYSTEINE O-METHYLTRANSFERASE"/>
    <property type="match status" value="1"/>
</dbReference>
<dbReference type="InterPro" id="IPR007318">
    <property type="entry name" value="Phopholipid_MeTrfase"/>
</dbReference>
<dbReference type="OrthoDB" id="9789029at2"/>
<dbReference type="RefSeq" id="WP_014236182.1">
    <property type="nucleotide sequence ID" value="NC_016616.1"/>
</dbReference>
<dbReference type="STRING" id="640081.Dsui_1079"/>
<dbReference type="AlphaFoldDB" id="G8QK48"/>
<evidence type="ECO:0008006" key="8">
    <source>
        <dbReference type="Google" id="ProtNLM"/>
    </source>
</evidence>
<keyword evidence="4 5" id="KW-0472">Membrane</keyword>
<feature type="transmembrane region" description="Helical" evidence="5">
    <location>
        <begin position="145"/>
        <end position="169"/>
    </location>
</feature>
<dbReference type="KEGG" id="dsu:Dsui_1079"/>
<feature type="transmembrane region" description="Helical" evidence="5">
    <location>
        <begin position="101"/>
        <end position="124"/>
    </location>
</feature>
<evidence type="ECO:0000313" key="7">
    <source>
        <dbReference type="Proteomes" id="UP000005633"/>
    </source>
</evidence>
<evidence type="ECO:0000256" key="2">
    <source>
        <dbReference type="ARBA" id="ARBA00022692"/>
    </source>
</evidence>
<evidence type="ECO:0000256" key="4">
    <source>
        <dbReference type="ARBA" id="ARBA00023136"/>
    </source>
</evidence>